<feature type="signal peptide" evidence="1">
    <location>
        <begin position="1"/>
        <end position="22"/>
    </location>
</feature>
<keyword evidence="3" id="KW-1185">Reference proteome</keyword>
<comment type="caution">
    <text evidence="2">The sequence shown here is derived from an EMBL/GenBank/DDBJ whole genome shotgun (WGS) entry which is preliminary data.</text>
</comment>
<dbReference type="Pfam" id="PF13557">
    <property type="entry name" value="Phenol_MetA_deg"/>
    <property type="match status" value="1"/>
</dbReference>
<evidence type="ECO:0000313" key="3">
    <source>
        <dbReference type="Proteomes" id="UP001371305"/>
    </source>
</evidence>
<gene>
    <name evidence="2" type="ORF">WKV53_01850</name>
</gene>
<feature type="chain" id="PRO_5045531049" evidence="1">
    <location>
        <begin position="23"/>
        <end position="314"/>
    </location>
</feature>
<dbReference type="PROSITE" id="PS51257">
    <property type="entry name" value="PROKAR_LIPOPROTEIN"/>
    <property type="match status" value="1"/>
</dbReference>
<accession>A0ABU9ANX7</accession>
<sequence length="314" mass="34238">MKRKHLLSALALTVACASQAHAVEGGIGRPVSGTAINPFAGVVPPAPGFIFSVGEIYYTADIGGNRPTPIGANLALNLDTDISFTNLTLTYIWDTHSDCWNFASALALPLAYVDIEANVSVGPRVGTRSEDEFGLFDIAFVPIQASYHISKTSHLGFGLTIWAPTGDYDSSDLANLSLNNWTFIPSISYTKLWMERGLEFSAVWGVQFYTENHDTDYQNGIVSDLEATVIQRFPNGMGIGLVGSWIDQFTDDDGKTADTLNGFSGRAFGIGPILTYTKKFGDSQLDLSARWIHEFEVEKRFDGDVFSLSAGYKF</sequence>
<reference evidence="2 3" key="1">
    <citation type="submission" date="2024-04" db="EMBL/GenBank/DDBJ databases">
        <title>Luteolibacter sp. isolated from soil.</title>
        <authorList>
            <person name="An J."/>
        </authorList>
    </citation>
    <scope>NUCLEOTIDE SEQUENCE [LARGE SCALE GENOMIC DNA]</scope>
    <source>
        <strain evidence="2 3">Y139</strain>
    </source>
</reference>
<dbReference type="EMBL" id="JBBUKT010000001">
    <property type="protein sequence ID" value="MEK7949218.1"/>
    <property type="molecule type" value="Genomic_DNA"/>
</dbReference>
<organism evidence="2 3">
    <name type="scientific">Luteolibacter soli</name>
    <dbReference type="NCBI Taxonomy" id="3135280"/>
    <lineage>
        <taxon>Bacteria</taxon>
        <taxon>Pseudomonadati</taxon>
        <taxon>Verrucomicrobiota</taxon>
        <taxon>Verrucomicrobiia</taxon>
        <taxon>Verrucomicrobiales</taxon>
        <taxon>Verrucomicrobiaceae</taxon>
        <taxon>Luteolibacter</taxon>
    </lineage>
</organism>
<dbReference type="Proteomes" id="UP001371305">
    <property type="component" value="Unassembled WGS sequence"/>
</dbReference>
<dbReference type="InterPro" id="IPR025737">
    <property type="entry name" value="FApF"/>
</dbReference>
<evidence type="ECO:0000313" key="2">
    <source>
        <dbReference type="EMBL" id="MEK7949218.1"/>
    </source>
</evidence>
<dbReference type="RefSeq" id="WP_341402638.1">
    <property type="nucleotide sequence ID" value="NZ_JBBUKT010000001.1"/>
</dbReference>
<keyword evidence="1" id="KW-0732">Signal</keyword>
<proteinExistence type="predicted"/>
<name>A0ABU9ANX7_9BACT</name>
<protein>
    <submittedName>
        <fullName evidence="2">Transporter</fullName>
    </submittedName>
</protein>
<evidence type="ECO:0000256" key="1">
    <source>
        <dbReference type="SAM" id="SignalP"/>
    </source>
</evidence>